<evidence type="ECO:0000256" key="2">
    <source>
        <dbReference type="PROSITE-ProRule" id="PRU00023"/>
    </source>
</evidence>
<dbReference type="PANTHER" id="PTHR46464">
    <property type="entry name" value="ANK_REP_REGION DOMAIN-CONTAINING PROTEIN"/>
    <property type="match status" value="1"/>
</dbReference>
<feature type="domain" description="Armadillo repeat-containing" evidence="5">
    <location>
        <begin position="164"/>
        <end position="266"/>
    </location>
</feature>
<dbReference type="Proteomes" id="UP000678393">
    <property type="component" value="Unassembled WGS sequence"/>
</dbReference>
<dbReference type="InterPro" id="IPR002110">
    <property type="entry name" value="Ankyrin_rpt"/>
</dbReference>
<dbReference type="InterPro" id="IPR000225">
    <property type="entry name" value="Armadillo"/>
</dbReference>
<dbReference type="OrthoDB" id="1683831at2759"/>
<dbReference type="InterPro" id="IPR043379">
    <property type="entry name" value="ANKAR"/>
</dbReference>
<dbReference type="Pfam" id="PF04826">
    <property type="entry name" value="Arm_2"/>
    <property type="match status" value="1"/>
</dbReference>
<dbReference type="InterPro" id="IPR006911">
    <property type="entry name" value="ARM-rpt_dom"/>
</dbReference>
<dbReference type="Gene3D" id="1.25.40.20">
    <property type="entry name" value="Ankyrin repeat-containing domain"/>
    <property type="match status" value="1"/>
</dbReference>
<feature type="region of interest" description="Disordered" evidence="4">
    <location>
        <begin position="763"/>
        <end position="784"/>
    </location>
</feature>
<feature type="repeat" description="ARM" evidence="3">
    <location>
        <begin position="192"/>
        <end position="220"/>
    </location>
</feature>
<dbReference type="InterPro" id="IPR016024">
    <property type="entry name" value="ARM-type_fold"/>
</dbReference>
<dbReference type="EMBL" id="CAJHNH020001933">
    <property type="protein sequence ID" value="CAG5125020.1"/>
    <property type="molecule type" value="Genomic_DNA"/>
</dbReference>
<evidence type="ECO:0000256" key="3">
    <source>
        <dbReference type="PROSITE-ProRule" id="PRU00259"/>
    </source>
</evidence>
<dbReference type="SMART" id="SM00248">
    <property type="entry name" value="ANK"/>
    <property type="match status" value="2"/>
</dbReference>
<keyword evidence="2" id="KW-0040">ANK repeat</keyword>
<sequence>MGDMNETGWSDVHTCAAMGYTKSIEKFVENDRSLLEQETADHLRQTPLLVAVSRGQKEAVSCLIHLGAKVNVTNSHNHGVIEICALKEFIFLLRYFISLDLPDLPVWRHLLQMLGSDVDKEIAAAGKCLKALTQESDELKLAWISFLNNGGVPAIIKVARNSVQDHVKIPALETLVNLIDRSEIQKALVTSGGIPAFLALLKSTNLQVVQISTQILRELSRVPDFCENLVQNQAISHFLKVLHSTRDSDILVPVIESLGNLAQSSQKLQATVGSFPGLVACLVSLFDTNGHPALILALTHAVSKIVVKDKGNQSAFVNGGVTRQIVNVVMIHLRHREIQMLENGANRLLMQMLKRSRAEFLQEKIAMALWALAGDSCETKREMANDIGVQILIEFVNSKSKELHFIGSEGLGVLAQGPLSQQEVIARANGVHPLVQLIRTSHEHIVLSVIRALRYLCLGVGYIPHEQNQQTVLQSGGVPILVALLAHSTNEVIRAEAAYTLASVSLGFKETLDEINQNLDFSYVRILKMLYSSQPLVQLTAGSALACFAYNSLHQQREIAIQGGVRLDCFLPFLKSAEEFYRCLAAYQVVILSRVISDEIQALSSATGIKLLVDLLKDSKSEEILALAADCVARLSHTRAGVPAAIVAVNAVDYLSTLLLSKSEQVRGNAAIALGYLSHDHKAERLILHRCRNDPYLMKVIKFYTKRLRLATTFTEGWQHYRKVGLPPIGAGRPSLVHSRSHRNNNQPLITNLHLEENGSIAQSDSTVNEEGDLICRSSRTDTP</sequence>
<protein>
    <recommendedName>
        <fullName evidence="5">Armadillo repeat-containing domain-containing protein</fullName>
    </recommendedName>
</protein>
<dbReference type="Pfam" id="PF00514">
    <property type="entry name" value="Arm"/>
    <property type="match status" value="1"/>
</dbReference>
<evidence type="ECO:0000313" key="7">
    <source>
        <dbReference type="Proteomes" id="UP000678393"/>
    </source>
</evidence>
<keyword evidence="7" id="KW-1185">Reference proteome</keyword>
<feature type="repeat" description="ANK" evidence="2">
    <location>
        <begin position="43"/>
        <end position="75"/>
    </location>
</feature>
<dbReference type="AlphaFoldDB" id="A0A8S3ZB33"/>
<dbReference type="InterPro" id="IPR036770">
    <property type="entry name" value="Ankyrin_rpt-contain_sf"/>
</dbReference>
<gene>
    <name evidence="6" type="ORF">CUNI_LOCUS10578</name>
</gene>
<organism evidence="6 7">
    <name type="scientific">Candidula unifasciata</name>
    <dbReference type="NCBI Taxonomy" id="100452"/>
    <lineage>
        <taxon>Eukaryota</taxon>
        <taxon>Metazoa</taxon>
        <taxon>Spiralia</taxon>
        <taxon>Lophotrochozoa</taxon>
        <taxon>Mollusca</taxon>
        <taxon>Gastropoda</taxon>
        <taxon>Heterobranchia</taxon>
        <taxon>Euthyneura</taxon>
        <taxon>Panpulmonata</taxon>
        <taxon>Eupulmonata</taxon>
        <taxon>Stylommatophora</taxon>
        <taxon>Helicina</taxon>
        <taxon>Helicoidea</taxon>
        <taxon>Geomitridae</taxon>
        <taxon>Candidula</taxon>
    </lineage>
</organism>
<dbReference type="PROSITE" id="PS50088">
    <property type="entry name" value="ANK_REPEAT"/>
    <property type="match status" value="1"/>
</dbReference>
<proteinExistence type="inferred from homology"/>
<dbReference type="Pfam" id="PF00023">
    <property type="entry name" value="Ank"/>
    <property type="match status" value="1"/>
</dbReference>
<dbReference type="SUPFAM" id="SSF48403">
    <property type="entry name" value="Ankyrin repeat"/>
    <property type="match status" value="1"/>
</dbReference>
<dbReference type="PANTHER" id="PTHR46464:SF2">
    <property type="entry name" value="ANKYRIN AND ARMADILLO REPEAT-CONTAINING PROTEIN"/>
    <property type="match status" value="1"/>
</dbReference>
<evidence type="ECO:0000256" key="1">
    <source>
        <dbReference type="ARBA" id="ARBA00010553"/>
    </source>
</evidence>
<comment type="caution">
    <text evidence="6">The sequence shown here is derived from an EMBL/GenBank/DDBJ whole genome shotgun (WGS) entry which is preliminary data.</text>
</comment>
<evidence type="ECO:0000256" key="4">
    <source>
        <dbReference type="SAM" id="MobiDB-lite"/>
    </source>
</evidence>
<dbReference type="PROSITE" id="PS50297">
    <property type="entry name" value="ANK_REP_REGION"/>
    <property type="match status" value="1"/>
</dbReference>
<dbReference type="Gene3D" id="1.25.10.10">
    <property type="entry name" value="Leucine-rich Repeat Variant"/>
    <property type="match status" value="3"/>
</dbReference>
<evidence type="ECO:0000313" key="6">
    <source>
        <dbReference type="EMBL" id="CAG5125020.1"/>
    </source>
</evidence>
<accession>A0A8S3ZB33</accession>
<evidence type="ECO:0000259" key="5">
    <source>
        <dbReference type="Pfam" id="PF04826"/>
    </source>
</evidence>
<reference evidence="6" key="1">
    <citation type="submission" date="2021-04" db="EMBL/GenBank/DDBJ databases">
        <authorList>
            <consortium name="Molecular Ecology Group"/>
        </authorList>
    </citation>
    <scope>NUCLEOTIDE SEQUENCE</scope>
</reference>
<comment type="similarity">
    <text evidence="1">Belongs to the eutherian X-chromosome-specific Armcx family.</text>
</comment>
<dbReference type="SUPFAM" id="SSF48371">
    <property type="entry name" value="ARM repeat"/>
    <property type="match status" value="1"/>
</dbReference>
<name>A0A8S3ZB33_9EUPU</name>
<dbReference type="PROSITE" id="PS50176">
    <property type="entry name" value="ARM_REPEAT"/>
    <property type="match status" value="2"/>
</dbReference>
<dbReference type="InterPro" id="IPR011989">
    <property type="entry name" value="ARM-like"/>
</dbReference>
<dbReference type="SMART" id="SM00185">
    <property type="entry name" value="ARM"/>
    <property type="match status" value="7"/>
</dbReference>
<feature type="repeat" description="ARM" evidence="3">
    <location>
        <begin position="150"/>
        <end position="193"/>
    </location>
</feature>